<dbReference type="Gene3D" id="3.30.710.10">
    <property type="entry name" value="Potassium Channel Kv1.1, Chain A"/>
    <property type="match status" value="1"/>
</dbReference>
<dbReference type="Pfam" id="PF00651">
    <property type="entry name" value="BTB"/>
    <property type="match status" value="1"/>
</dbReference>
<dbReference type="InterPro" id="IPR008974">
    <property type="entry name" value="TRAF-like"/>
</dbReference>
<dbReference type="AlphaFoldDB" id="A0A0M3IZ13"/>
<evidence type="ECO:0000259" key="1">
    <source>
        <dbReference type="PROSITE" id="PS50097"/>
    </source>
</evidence>
<dbReference type="SUPFAM" id="SSF54695">
    <property type="entry name" value="POZ domain"/>
    <property type="match status" value="1"/>
</dbReference>
<dbReference type="InterPro" id="IPR000210">
    <property type="entry name" value="BTB/POZ_dom"/>
</dbReference>
<dbReference type="OrthoDB" id="409824at2759"/>
<feature type="domain" description="BTB" evidence="1">
    <location>
        <begin position="167"/>
        <end position="234"/>
    </location>
</feature>
<dbReference type="InterPro" id="IPR011333">
    <property type="entry name" value="SKP1/BTB/POZ_sf"/>
</dbReference>
<evidence type="ECO:0000313" key="4">
    <source>
        <dbReference type="Proteomes" id="UP000267096"/>
    </source>
</evidence>
<keyword evidence="4" id="KW-1185">Reference proteome</keyword>
<organism evidence="5">
    <name type="scientific">Anisakis simplex</name>
    <name type="common">Herring worm</name>
    <dbReference type="NCBI Taxonomy" id="6269"/>
    <lineage>
        <taxon>Eukaryota</taxon>
        <taxon>Metazoa</taxon>
        <taxon>Ecdysozoa</taxon>
        <taxon>Nematoda</taxon>
        <taxon>Chromadorea</taxon>
        <taxon>Rhabditida</taxon>
        <taxon>Spirurina</taxon>
        <taxon>Ascaridomorpha</taxon>
        <taxon>Ascaridoidea</taxon>
        <taxon>Anisakidae</taxon>
        <taxon>Anisakis</taxon>
        <taxon>Anisakis simplex complex</taxon>
    </lineage>
</organism>
<dbReference type="InterPro" id="IPR002083">
    <property type="entry name" value="MATH/TRAF_dom"/>
</dbReference>
<dbReference type="EMBL" id="UYRR01000230">
    <property type="protein sequence ID" value="VDK17666.1"/>
    <property type="molecule type" value="Genomic_DNA"/>
</dbReference>
<feature type="domain" description="MATH" evidence="2">
    <location>
        <begin position="1"/>
        <end position="138"/>
    </location>
</feature>
<dbReference type="PANTHER" id="PTHR47022">
    <property type="entry name" value="BTB AND MATH DOMAIN-CONTAINING PROTEIN 36-RELATED"/>
    <property type="match status" value="1"/>
</dbReference>
<dbReference type="PROSITE" id="PS50097">
    <property type="entry name" value="BTB"/>
    <property type="match status" value="1"/>
</dbReference>
<accession>A0A0M3IZ13</accession>
<reference evidence="3 4" key="2">
    <citation type="submission" date="2018-11" db="EMBL/GenBank/DDBJ databases">
        <authorList>
            <consortium name="Pathogen Informatics"/>
        </authorList>
    </citation>
    <scope>NUCLEOTIDE SEQUENCE [LARGE SCALE GENOMIC DNA]</scope>
</reference>
<dbReference type="PANTHER" id="PTHR47022:SF1">
    <property type="entry name" value="BTB AND MATH DOMAIN-CONTAINING PROTEIN 36-RELATED"/>
    <property type="match status" value="1"/>
</dbReference>
<evidence type="ECO:0000313" key="5">
    <source>
        <dbReference type="WBParaSite" id="ASIM_0000049301-mRNA-1"/>
    </source>
</evidence>
<dbReference type="WBParaSite" id="ASIM_0000049301-mRNA-1">
    <property type="protein sequence ID" value="ASIM_0000049301-mRNA-1"/>
    <property type="gene ID" value="ASIM_0000049301"/>
</dbReference>
<protein>
    <submittedName>
        <fullName evidence="5">BTB domain-containing protein</fullName>
    </submittedName>
</protein>
<name>A0A0M3IZ13_ANISI</name>
<reference evidence="5" key="1">
    <citation type="submission" date="2017-02" db="UniProtKB">
        <authorList>
            <consortium name="WormBaseParasite"/>
        </authorList>
    </citation>
    <scope>IDENTIFICATION</scope>
</reference>
<dbReference type="SMART" id="SM00225">
    <property type="entry name" value="BTB"/>
    <property type="match status" value="1"/>
</dbReference>
<evidence type="ECO:0000313" key="3">
    <source>
        <dbReference type="EMBL" id="VDK17666.1"/>
    </source>
</evidence>
<sequence>MEGAVQLNILATPIEFFKDIKSPINTIAGLPWVLEAKLECSERTESIAYLNISATCNPENESNLWSCYATVDFQLVSQKSGTPNFSRKARIISNYFLTQKLTGDTKSMGISSFMKWADVWNDNNGYRNGNEVIVEAHISVQKTAGIRHSFIFIKPSFDFTVPQPRISDGVIVIGDVHLHVNKGYLAVYSPVFRAMFFSDFVERDKDEIVIKDVIIEEFVEMLNVTYPSHKPVSNENVEYLLELSNKFEVQYVMDECEDYLLRSDEVEIMTKLIWADQYRLAKLQDACIRKFKTAQEIKALSKSDKYKKLGDTTKLALLNKMFKLV</sequence>
<dbReference type="CDD" id="cd18186">
    <property type="entry name" value="BTB_POZ_ZBTB_KLHL-like"/>
    <property type="match status" value="1"/>
</dbReference>
<dbReference type="SUPFAM" id="SSF49599">
    <property type="entry name" value="TRAF domain-like"/>
    <property type="match status" value="1"/>
</dbReference>
<evidence type="ECO:0000259" key="2">
    <source>
        <dbReference type="PROSITE" id="PS50144"/>
    </source>
</evidence>
<proteinExistence type="predicted"/>
<dbReference type="PROSITE" id="PS50144">
    <property type="entry name" value="MATH"/>
    <property type="match status" value="1"/>
</dbReference>
<dbReference type="Proteomes" id="UP000267096">
    <property type="component" value="Unassembled WGS sequence"/>
</dbReference>
<dbReference type="Gene3D" id="2.60.210.10">
    <property type="entry name" value="Apoptosis, Tumor Necrosis Factor Receptor Associated Protein 2, Chain A"/>
    <property type="match status" value="1"/>
</dbReference>
<dbReference type="Pfam" id="PF22486">
    <property type="entry name" value="MATH_2"/>
    <property type="match status" value="1"/>
</dbReference>
<gene>
    <name evidence="3" type="ORF">ASIM_LOCUS396</name>
</gene>